<keyword evidence="1" id="KW-0245">EGF-like domain</keyword>
<name>A0AAD9QUQ5_ACRCE</name>
<dbReference type="Pfam" id="PF00024">
    <property type="entry name" value="PAN_1"/>
    <property type="match status" value="1"/>
</dbReference>
<dbReference type="FunFam" id="2.60.120.260:FF:000016">
    <property type="entry name" value="Contactin-associated protein-like 4 isoform 1"/>
    <property type="match status" value="1"/>
</dbReference>
<dbReference type="PANTHER" id="PTHR24543:SF291">
    <property type="entry name" value="SMOKE ALARM, ISOFORM D"/>
    <property type="match status" value="1"/>
</dbReference>
<keyword evidence="7" id="KW-1185">Reference proteome</keyword>
<dbReference type="Gene3D" id="2.60.120.260">
    <property type="entry name" value="Galactose-binding domain-like"/>
    <property type="match status" value="2"/>
</dbReference>
<proteinExistence type="predicted"/>
<evidence type="ECO:0000313" key="6">
    <source>
        <dbReference type="EMBL" id="KAK2567441.1"/>
    </source>
</evidence>
<dbReference type="PROSITE" id="PS50026">
    <property type="entry name" value="EGF_3"/>
    <property type="match status" value="1"/>
</dbReference>
<reference evidence="6" key="2">
    <citation type="journal article" date="2023" name="Science">
        <title>Genomic signatures of disease resistance in endangered staghorn corals.</title>
        <authorList>
            <person name="Vollmer S.V."/>
            <person name="Selwyn J.D."/>
            <person name="Despard B.A."/>
            <person name="Roesel C.L."/>
        </authorList>
    </citation>
    <scope>NUCLEOTIDE SEQUENCE</scope>
    <source>
        <strain evidence="6">K2</strain>
    </source>
</reference>
<evidence type="ECO:0000256" key="2">
    <source>
        <dbReference type="SAM" id="MobiDB-lite"/>
    </source>
</evidence>
<sequence>MLLDSHSKVCCTVTDFFSTNEINKLIAIMSLSEKLFRLSFMLVFPCLAHQSKSLIIEGDRGLRRALYGENVFYVYFVLHQDQYLRGTPLKASLEVASPSECMLECLNNHECFSFNIASAYNEKKTLRCEILSEDKYRNAKGLIDSQVYQHYSIKTPCLSLPCKNGGTCVAKYEDNKFKCVCSPGYTDFYCATACQAHLGMQNRKITAAQISASSQFSSKHSSEGARLFNQPSGSQVGCWSAVRNNLHQWIQIDLRTKTRVTQVATQGRPSDTYKQWVTRYKLLFSDDGISYEGFVAQGDSVVKEFEGNSDRDTVKTNSLIPPIKARYIRLAPTAWNGHISARIELYGCLEDMTALGMESGAINDSQISASSSYDIYHGTSRARLHTMETSAFARGAWSSKIADAHQWIQVDLVEMKNVTYIATQGRNDVNQYVTMYKLEQSSDGVNFTSYKMQGDSSATVSRFCRLTAFSYKNETIGSSGNEGSNARKASIRKTIN</sequence>
<evidence type="ECO:0000259" key="5">
    <source>
        <dbReference type="PROSITE" id="PS50948"/>
    </source>
</evidence>
<feature type="domain" description="EGF-like" evidence="4">
    <location>
        <begin position="153"/>
        <end position="191"/>
    </location>
</feature>
<protein>
    <submittedName>
        <fullName evidence="6">Lactadherin</fullName>
    </submittedName>
</protein>
<dbReference type="CDD" id="cd00054">
    <property type="entry name" value="EGF_CA"/>
    <property type="match status" value="1"/>
</dbReference>
<keyword evidence="1" id="KW-1015">Disulfide bond</keyword>
<dbReference type="InterPro" id="IPR000742">
    <property type="entry name" value="EGF"/>
</dbReference>
<dbReference type="Pfam" id="PF00754">
    <property type="entry name" value="F5_F8_type_C"/>
    <property type="match status" value="2"/>
</dbReference>
<feature type="domain" description="Apple" evidence="5">
    <location>
        <begin position="68"/>
        <end position="155"/>
    </location>
</feature>
<dbReference type="SUPFAM" id="SSF49785">
    <property type="entry name" value="Galactose-binding domain-like"/>
    <property type="match status" value="2"/>
</dbReference>
<dbReference type="PROSITE" id="PS01285">
    <property type="entry name" value="FA58C_1"/>
    <property type="match status" value="1"/>
</dbReference>
<dbReference type="InterPro" id="IPR008979">
    <property type="entry name" value="Galactose-bd-like_sf"/>
</dbReference>
<dbReference type="AlphaFoldDB" id="A0AAD9QUQ5"/>
<comment type="caution">
    <text evidence="1">Lacks conserved residue(s) required for the propagation of feature annotation.</text>
</comment>
<evidence type="ECO:0000256" key="1">
    <source>
        <dbReference type="PROSITE-ProRule" id="PRU00076"/>
    </source>
</evidence>
<feature type="disulfide bond" evidence="1">
    <location>
        <begin position="162"/>
        <end position="179"/>
    </location>
</feature>
<feature type="disulfide bond" evidence="1">
    <location>
        <begin position="181"/>
        <end position="190"/>
    </location>
</feature>
<accession>A0AAD9QUQ5</accession>
<evidence type="ECO:0000313" key="7">
    <source>
        <dbReference type="Proteomes" id="UP001249851"/>
    </source>
</evidence>
<dbReference type="EMBL" id="JARQWQ010000014">
    <property type="protein sequence ID" value="KAK2567441.1"/>
    <property type="molecule type" value="Genomic_DNA"/>
</dbReference>
<dbReference type="Gene3D" id="2.10.25.10">
    <property type="entry name" value="Laminin"/>
    <property type="match status" value="1"/>
</dbReference>
<feature type="domain" description="F5/8 type C" evidence="3">
    <location>
        <begin position="193"/>
        <end position="348"/>
    </location>
</feature>
<dbReference type="CDD" id="cd00057">
    <property type="entry name" value="FA58C"/>
    <property type="match status" value="2"/>
</dbReference>
<feature type="domain" description="F5/8 type C" evidence="3">
    <location>
        <begin position="350"/>
        <end position="450"/>
    </location>
</feature>
<feature type="region of interest" description="Disordered" evidence="2">
    <location>
        <begin position="477"/>
        <end position="496"/>
    </location>
</feature>
<dbReference type="InterPro" id="IPR003609">
    <property type="entry name" value="Pan_app"/>
</dbReference>
<dbReference type="InterPro" id="IPR000421">
    <property type="entry name" value="FA58C"/>
</dbReference>
<gene>
    <name evidence="6" type="ORF">P5673_008256</name>
</gene>
<evidence type="ECO:0000259" key="4">
    <source>
        <dbReference type="PROSITE" id="PS50026"/>
    </source>
</evidence>
<dbReference type="SMART" id="SM00231">
    <property type="entry name" value="FA58C"/>
    <property type="match status" value="1"/>
</dbReference>
<evidence type="ECO:0000259" key="3">
    <source>
        <dbReference type="PROSITE" id="PS50022"/>
    </source>
</evidence>
<dbReference type="PROSITE" id="PS50022">
    <property type="entry name" value="FA58C_3"/>
    <property type="match status" value="2"/>
</dbReference>
<dbReference type="Proteomes" id="UP001249851">
    <property type="component" value="Unassembled WGS sequence"/>
</dbReference>
<dbReference type="SMART" id="SM00181">
    <property type="entry name" value="EGF"/>
    <property type="match status" value="1"/>
</dbReference>
<organism evidence="6 7">
    <name type="scientific">Acropora cervicornis</name>
    <name type="common">Staghorn coral</name>
    <dbReference type="NCBI Taxonomy" id="6130"/>
    <lineage>
        <taxon>Eukaryota</taxon>
        <taxon>Metazoa</taxon>
        <taxon>Cnidaria</taxon>
        <taxon>Anthozoa</taxon>
        <taxon>Hexacorallia</taxon>
        <taxon>Scleractinia</taxon>
        <taxon>Astrocoeniina</taxon>
        <taxon>Acroporidae</taxon>
        <taxon>Acropora</taxon>
    </lineage>
</organism>
<dbReference type="Pfam" id="PF00008">
    <property type="entry name" value="EGF"/>
    <property type="match status" value="1"/>
</dbReference>
<reference evidence="6" key="1">
    <citation type="journal article" date="2023" name="G3 (Bethesda)">
        <title>Whole genome assembly and annotation of the endangered Caribbean coral Acropora cervicornis.</title>
        <authorList>
            <person name="Selwyn J.D."/>
            <person name="Vollmer S.V."/>
        </authorList>
    </citation>
    <scope>NUCLEOTIDE SEQUENCE</scope>
    <source>
        <strain evidence="6">K2</strain>
    </source>
</reference>
<comment type="caution">
    <text evidence="6">The sequence shown here is derived from an EMBL/GenBank/DDBJ whole genome shotgun (WGS) entry which is preliminary data.</text>
</comment>
<dbReference type="PANTHER" id="PTHR24543">
    <property type="entry name" value="MULTICOPPER OXIDASE-RELATED"/>
    <property type="match status" value="1"/>
</dbReference>
<dbReference type="SUPFAM" id="SSF57196">
    <property type="entry name" value="EGF/Laminin"/>
    <property type="match status" value="1"/>
</dbReference>
<dbReference type="PROSITE" id="PS50948">
    <property type="entry name" value="PAN"/>
    <property type="match status" value="1"/>
</dbReference>